<name>A0A034VAM6_BACDO</name>
<dbReference type="GO" id="GO:0008270">
    <property type="term" value="F:zinc ion binding"/>
    <property type="evidence" value="ECO:0007669"/>
    <property type="project" value="UniProtKB-KW"/>
</dbReference>
<dbReference type="PANTHER" id="PTHR37984">
    <property type="entry name" value="PROTEIN CBG26694"/>
    <property type="match status" value="1"/>
</dbReference>
<dbReference type="SUPFAM" id="SSF53098">
    <property type="entry name" value="Ribonuclease H-like"/>
    <property type="match status" value="1"/>
</dbReference>
<dbReference type="GO" id="GO:0004519">
    <property type="term" value="F:endonuclease activity"/>
    <property type="evidence" value="ECO:0007669"/>
    <property type="project" value="UniProtKB-KW"/>
</dbReference>
<dbReference type="Gene3D" id="3.30.70.270">
    <property type="match status" value="2"/>
</dbReference>
<dbReference type="InterPro" id="IPR050951">
    <property type="entry name" value="Retrovirus_Pol_polyprotein"/>
</dbReference>
<dbReference type="SUPFAM" id="SSF50630">
    <property type="entry name" value="Acid proteases"/>
    <property type="match status" value="1"/>
</dbReference>
<dbReference type="Pfam" id="PF17919">
    <property type="entry name" value="RT_RNaseH_2"/>
    <property type="match status" value="1"/>
</dbReference>
<dbReference type="InterPro" id="IPR018061">
    <property type="entry name" value="Retropepsins"/>
</dbReference>
<feature type="domain" description="Reverse transcriptase" evidence="18">
    <location>
        <begin position="518"/>
        <end position="698"/>
    </location>
</feature>
<dbReference type="InterPro" id="IPR036397">
    <property type="entry name" value="RNaseH_sf"/>
</dbReference>
<keyword evidence="15" id="KW-0863">Zinc-finger</keyword>
<dbReference type="InterPro" id="IPR043502">
    <property type="entry name" value="DNA/RNA_pol_sf"/>
</dbReference>
<dbReference type="EMBL" id="GAKP01019383">
    <property type="protein sequence ID" value="JAC39569.1"/>
    <property type="molecule type" value="Transcribed_RNA"/>
</dbReference>
<dbReference type="Gene3D" id="3.30.420.10">
    <property type="entry name" value="Ribonuclease H-like superfamily/Ribonuclease H"/>
    <property type="match status" value="1"/>
</dbReference>
<dbReference type="InterPro" id="IPR012337">
    <property type="entry name" value="RNaseH-like_sf"/>
</dbReference>
<keyword evidence="12" id="KW-0695">RNA-directed DNA polymerase</keyword>
<dbReference type="Pfam" id="PF00078">
    <property type="entry name" value="RVT_1"/>
    <property type="match status" value="1"/>
</dbReference>
<dbReference type="InterPro" id="IPR001995">
    <property type="entry name" value="Peptidase_A2_cat"/>
</dbReference>
<evidence type="ECO:0000256" key="5">
    <source>
        <dbReference type="ARBA" id="ARBA00022722"/>
    </source>
</evidence>
<evidence type="ECO:0000256" key="9">
    <source>
        <dbReference type="ARBA" id="ARBA00022842"/>
    </source>
</evidence>
<reference evidence="20" key="1">
    <citation type="journal article" date="2014" name="BMC Genomics">
        <title>Characterizing the developmental transcriptome of the oriental fruit fly, Bactrocera dorsalis (Diptera: Tephritidae) through comparative genomic analysis with Drosophila melanogaster utilizing modENCODE datasets.</title>
        <authorList>
            <person name="Geib S.M."/>
            <person name="Calla B."/>
            <person name="Hall B."/>
            <person name="Hou S."/>
            <person name="Manoukis N.C."/>
        </authorList>
    </citation>
    <scope>NUCLEOTIDE SEQUENCE</scope>
    <source>
        <strain evidence="20">Punador</strain>
    </source>
</reference>
<dbReference type="PROSITE" id="PS50158">
    <property type="entry name" value="ZF_CCHC"/>
    <property type="match status" value="2"/>
</dbReference>
<keyword evidence="14" id="KW-0511">Multifunctional enzyme</keyword>
<evidence type="ECO:0000259" key="17">
    <source>
        <dbReference type="PROSITE" id="PS50175"/>
    </source>
</evidence>
<feature type="domain" description="CCHC-type" evidence="16">
    <location>
        <begin position="275"/>
        <end position="290"/>
    </location>
</feature>
<dbReference type="Pfam" id="PF00665">
    <property type="entry name" value="rve"/>
    <property type="match status" value="1"/>
</dbReference>
<gene>
    <name evidence="20" type="primary">RTF21</name>
</gene>
<keyword evidence="7" id="KW-0255">Endonuclease</keyword>
<keyword evidence="3" id="KW-0808">Transferase</keyword>
<dbReference type="Gene3D" id="3.10.10.10">
    <property type="entry name" value="HIV Type 1 Reverse Transcriptase, subunit A, domain 1"/>
    <property type="match status" value="1"/>
</dbReference>
<evidence type="ECO:0000256" key="11">
    <source>
        <dbReference type="ARBA" id="ARBA00022908"/>
    </source>
</evidence>
<dbReference type="OrthoDB" id="6783748at2759"/>
<dbReference type="PROSITE" id="PS50878">
    <property type="entry name" value="RT_POL"/>
    <property type="match status" value="1"/>
</dbReference>
<dbReference type="Gene3D" id="1.10.340.70">
    <property type="match status" value="1"/>
</dbReference>
<evidence type="ECO:0000256" key="13">
    <source>
        <dbReference type="ARBA" id="ARBA00023125"/>
    </source>
</evidence>
<dbReference type="FunFam" id="1.10.340.70:FF:000001">
    <property type="entry name" value="Retrovirus-related Pol polyprotein from transposon gypsy-like Protein"/>
    <property type="match status" value="1"/>
</dbReference>
<dbReference type="CDD" id="cd01647">
    <property type="entry name" value="RT_LTR"/>
    <property type="match status" value="1"/>
</dbReference>
<evidence type="ECO:0000259" key="18">
    <source>
        <dbReference type="PROSITE" id="PS50878"/>
    </source>
</evidence>
<keyword evidence="15" id="KW-0862">Zinc</keyword>
<keyword evidence="2" id="KW-0645">Protease</keyword>
<feature type="domain" description="Peptidase A2" evidence="17">
    <location>
        <begin position="333"/>
        <end position="414"/>
    </location>
</feature>
<dbReference type="InterPro" id="IPR043128">
    <property type="entry name" value="Rev_trsase/Diguanyl_cyclase"/>
</dbReference>
<dbReference type="InterPro" id="IPR001878">
    <property type="entry name" value="Znf_CCHC"/>
</dbReference>
<evidence type="ECO:0000256" key="12">
    <source>
        <dbReference type="ARBA" id="ARBA00022918"/>
    </source>
</evidence>
<evidence type="ECO:0000259" key="19">
    <source>
        <dbReference type="PROSITE" id="PS50994"/>
    </source>
</evidence>
<dbReference type="InterPro" id="IPR041577">
    <property type="entry name" value="RT_RNaseH_2"/>
</dbReference>
<dbReference type="PANTHER" id="PTHR37984:SF5">
    <property type="entry name" value="PROTEIN NYNRIN-LIKE"/>
    <property type="match status" value="1"/>
</dbReference>
<dbReference type="SUPFAM" id="SSF56672">
    <property type="entry name" value="DNA/RNA polymerases"/>
    <property type="match status" value="1"/>
</dbReference>
<evidence type="ECO:0000256" key="6">
    <source>
        <dbReference type="ARBA" id="ARBA00022750"/>
    </source>
</evidence>
<organism evidence="20">
    <name type="scientific">Bactrocera dorsalis</name>
    <name type="common">Oriental fruit fly</name>
    <name type="synonym">Dacus dorsalis</name>
    <dbReference type="NCBI Taxonomy" id="27457"/>
    <lineage>
        <taxon>Eukaryota</taxon>
        <taxon>Metazoa</taxon>
        <taxon>Ecdysozoa</taxon>
        <taxon>Arthropoda</taxon>
        <taxon>Hexapoda</taxon>
        <taxon>Insecta</taxon>
        <taxon>Pterygota</taxon>
        <taxon>Neoptera</taxon>
        <taxon>Endopterygota</taxon>
        <taxon>Diptera</taxon>
        <taxon>Brachycera</taxon>
        <taxon>Muscomorpha</taxon>
        <taxon>Tephritoidea</taxon>
        <taxon>Tephritidae</taxon>
        <taxon>Bactrocera</taxon>
        <taxon>Bactrocera</taxon>
    </lineage>
</organism>
<keyword evidence="10" id="KW-0694">RNA-binding</keyword>
<dbReference type="GO" id="GO:0004190">
    <property type="term" value="F:aspartic-type endopeptidase activity"/>
    <property type="evidence" value="ECO:0007669"/>
    <property type="project" value="UniProtKB-KW"/>
</dbReference>
<keyword evidence="5" id="KW-0540">Nuclease</keyword>
<dbReference type="InterPro" id="IPR001969">
    <property type="entry name" value="Aspartic_peptidase_AS"/>
</dbReference>
<evidence type="ECO:0000259" key="16">
    <source>
        <dbReference type="PROSITE" id="PS50158"/>
    </source>
</evidence>
<dbReference type="PROSITE" id="PS50175">
    <property type="entry name" value="ASP_PROT_RETROV"/>
    <property type="match status" value="1"/>
</dbReference>
<dbReference type="InterPro" id="IPR001584">
    <property type="entry name" value="Integrase_cat-core"/>
</dbReference>
<dbReference type="EC" id="2.7.7.49" evidence="1"/>
<proteinExistence type="predicted"/>
<evidence type="ECO:0000256" key="14">
    <source>
        <dbReference type="ARBA" id="ARBA00023268"/>
    </source>
</evidence>
<dbReference type="FunFam" id="3.30.70.270:FF:000026">
    <property type="entry name" value="Transposon Ty3-G Gag-Pol polyprotein"/>
    <property type="match status" value="1"/>
</dbReference>
<dbReference type="GO" id="GO:0003677">
    <property type="term" value="F:DNA binding"/>
    <property type="evidence" value="ECO:0007669"/>
    <property type="project" value="UniProtKB-KW"/>
</dbReference>
<dbReference type="GO" id="GO:0006508">
    <property type="term" value="P:proteolysis"/>
    <property type="evidence" value="ECO:0007669"/>
    <property type="project" value="UniProtKB-KW"/>
</dbReference>
<evidence type="ECO:0000256" key="2">
    <source>
        <dbReference type="ARBA" id="ARBA00022670"/>
    </source>
</evidence>
<evidence type="ECO:0000256" key="10">
    <source>
        <dbReference type="ARBA" id="ARBA00022884"/>
    </source>
</evidence>
<dbReference type="GO" id="GO:0003964">
    <property type="term" value="F:RNA-directed DNA polymerase activity"/>
    <property type="evidence" value="ECO:0007669"/>
    <property type="project" value="UniProtKB-KW"/>
</dbReference>
<keyword evidence="4" id="KW-0548">Nucleotidyltransferase</keyword>
<dbReference type="PROSITE" id="PS00141">
    <property type="entry name" value="ASP_PROTEASE"/>
    <property type="match status" value="1"/>
</dbReference>
<dbReference type="Pfam" id="PF17921">
    <property type="entry name" value="Integrase_H2C2"/>
    <property type="match status" value="1"/>
</dbReference>
<accession>A0A034VAM6</accession>
<evidence type="ECO:0000256" key="15">
    <source>
        <dbReference type="PROSITE-ProRule" id="PRU00047"/>
    </source>
</evidence>
<dbReference type="GO" id="GO:0015074">
    <property type="term" value="P:DNA integration"/>
    <property type="evidence" value="ECO:0007669"/>
    <property type="project" value="UniProtKB-KW"/>
</dbReference>
<dbReference type="InterPro" id="IPR036875">
    <property type="entry name" value="Znf_CCHC_sf"/>
</dbReference>
<dbReference type="InterPro" id="IPR021109">
    <property type="entry name" value="Peptidase_aspartic_dom_sf"/>
</dbReference>
<dbReference type="SUPFAM" id="SSF57756">
    <property type="entry name" value="Retrovirus zinc finger-like domains"/>
    <property type="match status" value="1"/>
</dbReference>
<keyword evidence="6" id="KW-0064">Aspartyl protease</keyword>
<sequence>MMPVCRSSKKKKEVAEKNLFEAEKVDPELVKVDTENTFSLKLIEMEKTEEKVEIQKSNVCGNGINSSDLVELLKMLNSGKNVSVDQFEKIVPEYDGVTIPIGKWLENFNENADAYELTEKQKYVNARNKMRGTAKLFLETVSVSNFDSLCEALKEEFDIKFNSADIHQKLMHRQKKNDENFYEYILQMRKLAALGSIEDEVVIRYIVDGIKVRDDLKYPLYSSKTFKELKERFGIIQQMSYKQSSSGAVQKRNYTKLAQYVKDDEGENRAVSRHCFNCGSSTHIRAECKEETKCFKCNGNGHIAKNCEYQKRTVNMLTSDKRSKRMRISNKYISCLIDTGADVSLMQQCVYEKNFGNHSLQKSFAKLYGLGNIAIAAKGSLSLEIEVDNIKTEHTFLVVADHKINNEVIVGYDFIQRFQLEFNAKGYFFSDKTNVQEDVELKCVYNIIEKVPEIDVPPQYRNDVNKLINEYNPVVNPIEHPIQLKIIPKDDFINFNETPTRLSAAERDVVKSQVNEWLKLGIVHESNANIASKVVLAKKKDGSYRVCIDYRKLNAAVLKDRFPVPIIDEVLEKMQSAKFFTVMDLKNGFFHVPIEESSQKYTAFVTREGLFEFAKAPFGFCNSPAVFMRYVNYIFRQMINDGIMELYVDDIVVFGQTADECLKNVKMVLQKAQSFGLEIKWSKCKFLKEKISFLGHEIHNGSVWPGRDKIKAVRNFVVPKNIRGVQAFLGLTGYFRKFVQNYAIIARPLTQLLKKEAEFQIGPSQQQAILNLKSALTQEPVLKIFKQNGKTQLHVDASKYGFGATLVQEHEGKWHPVFYWSRKTSPQEERLHSYFLEVKAAYLATKRLRHYLMGTQFDLVTDCSAFKQTATKKDVPREVVQWLMYLQDFHFNIEHRSGERMKHVDSLSRYPVMVVTSQIQVQIQKAQQNDEHLKAITAILDDKPYADYVMKNGVLYKQWKGQELLVVPRNMEKEIIRNVHNFGHMNSQKTMHAIQQDFFIAHLEKKVKQHISNCVECIVHNRKAGKQEEFLHCIDKGDYPLATIHVDHLGILDSTSKNYKYIFAIVDGFSKFVWLFPTKTTDTQEVIKHLSTWVNIFGNPQRIISDKGAAFLSNLFKEFCNENKIEHIKITTGVPRGNGQIERVNRVILSMLSKLSINDPAKWYQYAAMVQKAINAHVHSSTKFTPYEIMFGVKMKSEMSSDIIRLLQEELLEVFQEDRRTMREECRANIQKAQEAYKRNFDKKRKRSTEYQKGDLVAIKVTQFSNKKLSNKFNGPYRVIEIKRNGRYSVEKAADFMGPKVTSTSVDNMKLWAHFEVDEDLSSETDDEQDDRM</sequence>
<evidence type="ECO:0000256" key="1">
    <source>
        <dbReference type="ARBA" id="ARBA00012493"/>
    </source>
</evidence>
<dbReference type="Gene3D" id="2.40.70.10">
    <property type="entry name" value="Acid Proteases"/>
    <property type="match status" value="1"/>
</dbReference>
<dbReference type="Gene3D" id="4.10.60.10">
    <property type="entry name" value="Zinc finger, CCHC-type"/>
    <property type="match status" value="1"/>
</dbReference>
<protein>
    <recommendedName>
        <fullName evidence="1">RNA-directed DNA polymerase</fullName>
        <ecNumber evidence="1">2.7.7.49</ecNumber>
    </recommendedName>
</protein>
<keyword evidence="11" id="KW-0229">DNA integration</keyword>
<dbReference type="InterPro" id="IPR041588">
    <property type="entry name" value="Integrase_H2C2"/>
</dbReference>
<dbReference type="Gene3D" id="3.10.20.370">
    <property type="match status" value="1"/>
</dbReference>
<feature type="domain" description="CCHC-type" evidence="16">
    <location>
        <begin position="293"/>
        <end position="307"/>
    </location>
</feature>
<evidence type="ECO:0000256" key="7">
    <source>
        <dbReference type="ARBA" id="ARBA00022759"/>
    </source>
</evidence>
<dbReference type="FunFam" id="3.30.420.10:FF:000032">
    <property type="entry name" value="Retrovirus-related Pol polyprotein from transposon 297-like Protein"/>
    <property type="match status" value="1"/>
</dbReference>
<dbReference type="CDD" id="cd00303">
    <property type="entry name" value="retropepsin_like"/>
    <property type="match status" value="1"/>
</dbReference>
<keyword evidence="15" id="KW-0479">Metal-binding</keyword>
<dbReference type="InterPro" id="IPR000477">
    <property type="entry name" value="RT_dom"/>
</dbReference>
<evidence type="ECO:0000256" key="4">
    <source>
        <dbReference type="ARBA" id="ARBA00022695"/>
    </source>
</evidence>
<dbReference type="SMART" id="SM00343">
    <property type="entry name" value="ZnF_C2HC"/>
    <property type="match status" value="2"/>
</dbReference>
<feature type="domain" description="Integrase catalytic" evidence="19">
    <location>
        <begin position="1036"/>
        <end position="1194"/>
    </location>
</feature>
<dbReference type="CDD" id="cd09274">
    <property type="entry name" value="RNase_HI_RT_Ty3"/>
    <property type="match status" value="1"/>
</dbReference>
<keyword evidence="13" id="KW-0238">DNA-binding</keyword>
<dbReference type="GO" id="GO:0003723">
    <property type="term" value="F:RNA binding"/>
    <property type="evidence" value="ECO:0007669"/>
    <property type="project" value="UniProtKB-KW"/>
</dbReference>
<evidence type="ECO:0000313" key="20">
    <source>
        <dbReference type="EMBL" id="JAC39569.1"/>
    </source>
</evidence>
<keyword evidence="8" id="KW-0378">Hydrolase</keyword>
<evidence type="ECO:0000256" key="3">
    <source>
        <dbReference type="ARBA" id="ARBA00022679"/>
    </source>
</evidence>
<evidence type="ECO:0000256" key="8">
    <source>
        <dbReference type="ARBA" id="ARBA00022801"/>
    </source>
</evidence>
<keyword evidence="9" id="KW-0460">Magnesium</keyword>
<dbReference type="GO" id="GO:0042575">
    <property type="term" value="C:DNA polymerase complex"/>
    <property type="evidence" value="ECO:0007669"/>
    <property type="project" value="UniProtKB-ARBA"/>
</dbReference>
<dbReference type="Pfam" id="PF00077">
    <property type="entry name" value="RVP"/>
    <property type="match status" value="1"/>
</dbReference>
<dbReference type="PROSITE" id="PS50994">
    <property type="entry name" value="INTEGRASE"/>
    <property type="match status" value="1"/>
</dbReference>